<gene>
    <name evidence="1" type="ORF">NC653_024590</name>
</gene>
<evidence type="ECO:0000313" key="2">
    <source>
        <dbReference type="Proteomes" id="UP001164929"/>
    </source>
</evidence>
<dbReference type="Proteomes" id="UP001164929">
    <property type="component" value="Chromosome 10"/>
</dbReference>
<accession>A0AAD6Q6Z7</accession>
<keyword evidence="2" id="KW-1185">Reference proteome</keyword>
<comment type="caution">
    <text evidence="1">The sequence shown here is derived from an EMBL/GenBank/DDBJ whole genome shotgun (WGS) entry which is preliminary data.</text>
</comment>
<dbReference type="AlphaFoldDB" id="A0AAD6Q6Z7"/>
<reference evidence="1" key="1">
    <citation type="journal article" date="2023" name="Mol. Ecol. Resour.">
        <title>Chromosome-level genome assembly of a triploid poplar Populus alba 'Berolinensis'.</title>
        <authorList>
            <person name="Chen S."/>
            <person name="Yu Y."/>
            <person name="Wang X."/>
            <person name="Wang S."/>
            <person name="Zhang T."/>
            <person name="Zhou Y."/>
            <person name="He R."/>
            <person name="Meng N."/>
            <person name="Wang Y."/>
            <person name="Liu W."/>
            <person name="Liu Z."/>
            <person name="Liu J."/>
            <person name="Guo Q."/>
            <person name="Huang H."/>
            <person name="Sederoff R.R."/>
            <person name="Wang G."/>
            <person name="Qu G."/>
            <person name="Chen S."/>
        </authorList>
    </citation>
    <scope>NUCLEOTIDE SEQUENCE</scope>
    <source>
        <strain evidence="1">SC-2020</strain>
    </source>
</reference>
<name>A0AAD6Q6Z7_9ROSI</name>
<proteinExistence type="predicted"/>
<evidence type="ECO:0000313" key="1">
    <source>
        <dbReference type="EMBL" id="KAJ6981231.1"/>
    </source>
</evidence>
<sequence length="70" mass="7893">MAMARASSGPAYPERFYVALYQQLTRIEFPLTDFSYACQTWKSGESGFQENEFLETNKALGDLGVAIEVF</sequence>
<organism evidence="1 2">
    <name type="scientific">Populus alba x Populus x berolinensis</name>
    <dbReference type="NCBI Taxonomy" id="444605"/>
    <lineage>
        <taxon>Eukaryota</taxon>
        <taxon>Viridiplantae</taxon>
        <taxon>Streptophyta</taxon>
        <taxon>Embryophyta</taxon>
        <taxon>Tracheophyta</taxon>
        <taxon>Spermatophyta</taxon>
        <taxon>Magnoliopsida</taxon>
        <taxon>eudicotyledons</taxon>
        <taxon>Gunneridae</taxon>
        <taxon>Pentapetalae</taxon>
        <taxon>rosids</taxon>
        <taxon>fabids</taxon>
        <taxon>Malpighiales</taxon>
        <taxon>Salicaceae</taxon>
        <taxon>Saliceae</taxon>
        <taxon>Populus</taxon>
    </lineage>
</organism>
<dbReference type="EMBL" id="JAQIZT010000010">
    <property type="protein sequence ID" value="KAJ6981231.1"/>
    <property type="molecule type" value="Genomic_DNA"/>
</dbReference>
<protein>
    <submittedName>
        <fullName evidence="1">Uncharacterized protein</fullName>
    </submittedName>
</protein>